<reference evidence="3" key="1">
    <citation type="journal article" date="2019" name="Int. J. Syst. Evol. Microbiol.">
        <title>The Global Catalogue of Microorganisms (GCM) 10K type strain sequencing project: providing services to taxonomists for standard genome sequencing and annotation.</title>
        <authorList>
            <consortium name="The Broad Institute Genomics Platform"/>
            <consortium name="The Broad Institute Genome Sequencing Center for Infectious Disease"/>
            <person name="Wu L."/>
            <person name="Ma J."/>
        </authorList>
    </citation>
    <scope>NUCLEOTIDE SEQUENCE [LARGE SCALE GENOMIC DNA]</scope>
    <source>
        <strain evidence="3">KCTC 23723</strain>
    </source>
</reference>
<comment type="caution">
    <text evidence="2">The sequence shown here is derived from an EMBL/GenBank/DDBJ whole genome shotgun (WGS) entry which is preliminary data.</text>
</comment>
<dbReference type="Pfam" id="PF07369">
    <property type="entry name" value="DUF1488"/>
    <property type="match status" value="1"/>
</dbReference>
<name>A0ABQ2WSP0_9ALTE</name>
<keyword evidence="1" id="KW-0472">Membrane</keyword>
<keyword evidence="3" id="KW-1185">Reference proteome</keyword>
<organism evidence="2 3">
    <name type="scientific">Alishewanella tabrizica</name>
    <dbReference type="NCBI Taxonomy" id="671278"/>
    <lineage>
        <taxon>Bacteria</taxon>
        <taxon>Pseudomonadati</taxon>
        <taxon>Pseudomonadota</taxon>
        <taxon>Gammaproteobacteria</taxon>
        <taxon>Alteromonadales</taxon>
        <taxon>Alteromonadaceae</taxon>
        <taxon>Alishewanella</taxon>
    </lineage>
</organism>
<sequence>MNQQLIFNNDFYYARDKAAIGFSCLVAGLKVACFIPLVITDDPEQALSQVKAEAFTWEDKAELAISKDSYNEFGEIWL</sequence>
<proteinExistence type="predicted"/>
<dbReference type="EMBL" id="BMYR01000009">
    <property type="protein sequence ID" value="GGW65702.1"/>
    <property type="molecule type" value="Genomic_DNA"/>
</dbReference>
<evidence type="ECO:0000313" key="2">
    <source>
        <dbReference type="EMBL" id="GGW65702.1"/>
    </source>
</evidence>
<dbReference type="RefSeq" id="WP_189483280.1">
    <property type="nucleotide sequence ID" value="NZ_BMYR01000009.1"/>
</dbReference>
<evidence type="ECO:0000256" key="1">
    <source>
        <dbReference type="SAM" id="Phobius"/>
    </source>
</evidence>
<dbReference type="InterPro" id="IPR036692">
    <property type="entry name" value="Shew3726-like_sf"/>
</dbReference>
<feature type="transmembrane region" description="Helical" evidence="1">
    <location>
        <begin position="20"/>
        <end position="39"/>
    </location>
</feature>
<dbReference type="SUPFAM" id="SSF160272">
    <property type="entry name" value="Shew3726-like"/>
    <property type="match status" value="1"/>
</dbReference>
<gene>
    <name evidence="2" type="ORF">GCM10008111_22020</name>
</gene>
<dbReference type="Proteomes" id="UP000634667">
    <property type="component" value="Unassembled WGS sequence"/>
</dbReference>
<keyword evidence="1" id="KW-1133">Transmembrane helix</keyword>
<protein>
    <recommendedName>
        <fullName evidence="4">DUF1488 domain-containing protein</fullName>
    </recommendedName>
</protein>
<evidence type="ECO:0000313" key="3">
    <source>
        <dbReference type="Proteomes" id="UP000634667"/>
    </source>
</evidence>
<dbReference type="InterPro" id="IPR009962">
    <property type="entry name" value="DUF1488"/>
</dbReference>
<accession>A0ABQ2WSP0</accession>
<evidence type="ECO:0008006" key="4">
    <source>
        <dbReference type="Google" id="ProtNLM"/>
    </source>
</evidence>
<dbReference type="Gene3D" id="3.30.160.140">
    <property type="entry name" value="Shew3726-like"/>
    <property type="match status" value="1"/>
</dbReference>
<keyword evidence="1" id="KW-0812">Transmembrane</keyword>